<evidence type="ECO:0000313" key="2">
    <source>
        <dbReference type="Proteomes" id="UP000824120"/>
    </source>
</evidence>
<accession>A0A9J5Y0E5</accession>
<sequence>MEPIGFEGQTDSFSSSNESQRSLWIFGDLRFRLVFGRNISWTSIKTLVMEPVDLEGQTNSFSSSYEPKWSNGASWSQGENGSIFKFKRALKQVKPDFANFGVL</sequence>
<comment type="caution">
    <text evidence="1">The sequence shown here is derived from an EMBL/GenBank/DDBJ whole genome shotgun (WGS) entry which is preliminary data.</text>
</comment>
<reference evidence="1 2" key="1">
    <citation type="submission" date="2020-09" db="EMBL/GenBank/DDBJ databases">
        <title>De no assembly of potato wild relative species, Solanum commersonii.</title>
        <authorList>
            <person name="Cho K."/>
        </authorList>
    </citation>
    <scope>NUCLEOTIDE SEQUENCE [LARGE SCALE GENOMIC DNA]</scope>
    <source>
        <strain evidence="1">LZ3.2</strain>
        <tissue evidence="1">Leaf</tissue>
    </source>
</reference>
<dbReference type="EMBL" id="JACXVP010000007">
    <property type="protein sequence ID" value="KAG5593913.1"/>
    <property type="molecule type" value="Genomic_DNA"/>
</dbReference>
<dbReference type="AlphaFoldDB" id="A0A9J5Y0E5"/>
<keyword evidence="2" id="KW-1185">Reference proteome</keyword>
<gene>
    <name evidence="1" type="ORF">H5410_035145</name>
</gene>
<dbReference type="Proteomes" id="UP000824120">
    <property type="component" value="Chromosome 7"/>
</dbReference>
<organism evidence="1 2">
    <name type="scientific">Solanum commersonii</name>
    <name type="common">Commerson's wild potato</name>
    <name type="synonym">Commerson's nightshade</name>
    <dbReference type="NCBI Taxonomy" id="4109"/>
    <lineage>
        <taxon>Eukaryota</taxon>
        <taxon>Viridiplantae</taxon>
        <taxon>Streptophyta</taxon>
        <taxon>Embryophyta</taxon>
        <taxon>Tracheophyta</taxon>
        <taxon>Spermatophyta</taxon>
        <taxon>Magnoliopsida</taxon>
        <taxon>eudicotyledons</taxon>
        <taxon>Gunneridae</taxon>
        <taxon>Pentapetalae</taxon>
        <taxon>asterids</taxon>
        <taxon>lamiids</taxon>
        <taxon>Solanales</taxon>
        <taxon>Solanaceae</taxon>
        <taxon>Solanoideae</taxon>
        <taxon>Solaneae</taxon>
        <taxon>Solanum</taxon>
    </lineage>
</organism>
<protein>
    <submittedName>
        <fullName evidence="1">Uncharacterized protein</fullName>
    </submittedName>
</protein>
<proteinExistence type="predicted"/>
<name>A0A9J5Y0E5_SOLCO</name>
<evidence type="ECO:0000313" key="1">
    <source>
        <dbReference type="EMBL" id="KAG5593913.1"/>
    </source>
</evidence>